<dbReference type="Proteomes" id="UP000180280">
    <property type="component" value="Unassembled WGS sequence"/>
</dbReference>
<evidence type="ECO:0000256" key="1">
    <source>
        <dbReference type="SAM" id="MobiDB-lite"/>
    </source>
</evidence>
<dbReference type="RefSeq" id="WP_071111582.1">
    <property type="nucleotide sequence ID" value="NZ_MKCS01000001.1"/>
</dbReference>
<evidence type="ECO:0000313" key="4">
    <source>
        <dbReference type="EMBL" id="OHX21630.1"/>
    </source>
</evidence>
<evidence type="ECO:0000259" key="2">
    <source>
        <dbReference type="Pfam" id="PF06890"/>
    </source>
</evidence>
<evidence type="ECO:0000313" key="5">
    <source>
        <dbReference type="Proteomes" id="UP000180088"/>
    </source>
</evidence>
<dbReference type="Pfam" id="PF06890">
    <property type="entry name" value="Phage_Mu_Gp45"/>
    <property type="match status" value="1"/>
</dbReference>
<gene>
    <name evidence="4" type="ORF">BI344_03735</name>
    <name evidence="3" type="ORF">BI347_01275</name>
</gene>
<organism evidence="3 5">
    <name type="scientific">Chromobacterium sphagni</name>
    <dbReference type="NCBI Taxonomy" id="1903179"/>
    <lineage>
        <taxon>Bacteria</taxon>
        <taxon>Pseudomonadati</taxon>
        <taxon>Pseudomonadota</taxon>
        <taxon>Betaproteobacteria</taxon>
        <taxon>Neisseriales</taxon>
        <taxon>Chromobacteriaceae</taxon>
        <taxon>Chromobacterium</taxon>
    </lineage>
</organism>
<dbReference type="InterPro" id="IPR013046">
    <property type="entry name" value="GpV/Gp45"/>
</dbReference>
<dbReference type="InterPro" id="IPR053861">
    <property type="entry name" value="Phage_Mu_Gp45_N"/>
</dbReference>
<feature type="domain" description="Bacteriophage Mu Gp45 N-terminal" evidence="2">
    <location>
        <begin position="21"/>
        <end position="87"/>
    </location>
</feature>
<dbReference type="EMBL" id="MKCS01000001">
    <property type="protein sequence ID" value="OHX12286.1"/>
    <property type="molecule type" value="Genomic_DNA"/>
</dbReference>
<dbReference type="PIRSF" id="PIRSF012337">
    <property type="entry name" value="gp45"/>
    <property type="match status" value="1"/>
</dbReference>
<reference evidence="5 6" key="1">
    <citation type="submission" date="2016-09" db="EMBL/GenBank/DDBJ databases">
        <title>Chromobacterium muskegensis sp. nov., an insecticidal bacterium isolated from Sphagnum bogs.</title>
        <authorList>
            <person name="Sparks M.E."/>
            <person name="Blackburn M.B."/>
            <person name="Gundersen-Rindal D.E."/>
            <person name="Mitchell A."/>
            <person name="Farrar R."/>
            <person name="Kuhar D."/>
        </authorList>
    </citation>
    <scope>NUCLEOTIDE SEQUENCE [LARGE SCALE GENOMIC DNA]</scope>
    <source>
        <strain evidence="4 6">14B-1</strain>
        <strain evidence="3 5">37-2</strain>
    </source>
</reference>
<dbReference type="AlphaFoldDB" id="A0A1S1WZC2"/>
<dbReference type="EMBL" id="MKCT01000001">
    <property type="protein sequence ID" value="OHX21630.1"/>
    <property type="molecule type" value="Genomic_DNA"/>
</dbReference>
<dbReference type="InterPro" id="IPR014462">
    <property type="entry name" value="Phage_Mu_Gp45"/>
</dbReference>
<evidence type="ECO:0000313" key="6">
    <source>
        <dbReference type="Proteomes" id="UP000180280"/>
    </source>
</evidence>
<dbReference type="Proteomes" id="UP000180088">
    <property type="component" value="Unassembled WGS sequence"/>
</dbReference>
<sequence>MWHEVDHRIRRAFSNVRQGFRAALTHVDSGGGVQTVQAEGLAGEQLQDAELFQHYGYTSNPPPGSMAMVLPLGGRTSHSVVLATEHGSYRLQSLQPGEVALYSDEGSKVVLKRGKIIEATCDSFVLNCKTMQVNASDSVALKCQSMQVDASQQAGFTTPTLQTSQQLVAQGQISGNGGLAIQGGGGASVTGDIKLNGAMTASGDVKAGGKSLVSHTHDAPNGPTSPPK</sequence>
<evidence type="ECO:0000313" key="3">
    <source>
        <dbReference type="EMBL" id="OHX12286.1"/>
    </source>
</evidence>
<feature type="region of interest" description="Disordered" evidence="1">
    <location>
        <begin position="206"/>
        <end position="228"/>
    </location>
</feature>
<protein>
    <submittedName>
        <fullName evidence="3">Phage baseplate protein</fullName>
    </submittedName>
</protein>
<dbReference type="NCBIfam" id="TIGR01644">
    <property type="entry name" value="phage_P2_V"/>
    <property type="match status" value="1"/>
</dbReference>
<proteinExistence type="predicted"/>
<dbReference type="STRING" id="1903179.BI347_01275"/>
<comment type="caution">
    <text evidence="3">The sequence shown here is derived from an EMBL/GenBank/DDBJ whole genome shotgun (WGS) entry which is preliminary data.</text>
</comment>
<dbReference type="OrthoDB" id="9802994at2"/>
<keyword evidence="6" id="KW-1185">Reference proteome</keyword>
<accession>A0A1S1WZC2</accession>
<name>A0A1S1WZC2_9NEIS</name>